<organism evidence="7 8">
    <name type="scientific">Alkaliphilus hydrothermalis</name>
    <dbReference type="NCBI Taxonomy" id="1482730"/>
    <lineage>
        <taxon>Bacteria</taxon>
        <taxon>Bacillati</taxon>
        <taxon>Bacillota</taxon>
        <taxon>Clostridia</taxon>
        <taxon>Peptostreptococcales</taxon>
        <taxon>Natronincolaceae</taxon>
        <taxon>Alkaliphilus</taxon>
    </lineage>
</organism>
<evidence type="ECO:0000256" key="3">
    <source>
        <dbReference type="ARBA" id="ARBA00022801"/>
    </source>
</evidence>
<keyword evidence="4" id="KW-0788">Thiol protease</keyword>
<keyword evidence="2" id="KW-0645">Protease</keyword>
<evidence type="ECO:0000313" key="7">
    <source>
        <dbReference type="EMBL" id="MBM7613592.1"/>
    </source>
</evidence>
<accession>A0ABS2NL81</accession>
<keyword evidence="3" id="KW-0378">Hydrolase</keyword>
<dbReference type="EMBL" id="JAFBEE010000001">
    <property type="protein sequence ID" value="MBM7613592.1"/>
    <property type="molecule type" value="Genomic_DNA"/>
</dbReference>
<evidence type="ECO:0000256" key="4">
    <source>
        <dbReference type="ARBA" id="ARBA00022807"/>
    </source>
</evidence>
<comment type="similarity">
    <text evidence="5">Belongs to the Prp family.</text>
</comment>
<gene>
    <name evidence="7" type="ORF">JOC73_000100</name>
</gene>
<keyword evidence="1" id="KW-0690">Ribosome biogenesis</keyword>
<dbReference type="SUPFAM" id="SSF118010">
    <property type="entry name" value="TM1457-like"/>
    <property type="match status" value="1"/>
</dbReference>
<reference evidence="7 8" key="1">
    <citation type="submission" date="2021-01" db="EMBL/GenBank/DDBJ databases">
        <title>Genomic Encyclopedia of Type Strains, Phase IV (KMG-IV): sequencing the most valuable type-strain genomes for metagenomic binning, comparative biology and taxonomic classification.</title>
        <authorList>
            <person name="Goeker M."/>
        </authorList>
    </citation>
    <scope>NUCLEOTIDE SEQUENCE [LARGE SCALE GENOMIC DNA]</scope>
    <source>
        <strain evidence="7 8">DSM 25890</strain>
    </source>
</reference>
<dbReference type="Proteomes" id="UP001314796">
    <property type="component" value="Unassembled WGS sequence"/>
</dbReference>
<keyword evidence="8" id="KW-1185">Reference proteome</keyword>
<dbReference type="InterPro" id="IPR007422">
    <property type="entry name" value="Peptidase_Prp"/>
</dbReference>
<dbReference type="PANTHER" id="PTHR39178:SF1">
    <property type="entry name" value="RIBOSOMAL-PROCESSING CYSTEINE PROTEASE PRP"/>
    <property type="match status" value="1"/>
</dbReference>
<evidence type="ECO:0000256" key="1">
    <source>
        <dbReference type="ARBA" id="ARBA00022517"/>
    </source>
</evidence>
<evidence type="ECO:0000256" key="5">
    <source>
        <dbReference type="ARBA" id="ARBA00044503"/>
    </source>
</evidence>
<protein>
    <recommendedName>
        <fullName evidence="6">Ribosomal processing cysteine protease Prp</fullName>
    </recommendedName>
</protein>
<proteinExistence type="inferred from homology"/>
<name>A0ABS2NL81_9FIRM</name>
<sequence length="110" mass="12099">MISIDIRRNEQKEISSFEISGHAESAEHGQDIVCAAVSVLSQTIVLGLHEVAGVKVPYEINSGFLVSSVPEGLTKEERQKVNLLLETMVIGFKNLATGYAEYIELHDKEV</sequence>
<dbReference type="PANTHER" id="PTHR39178">
    <property type="entry name" value="HYPOTHETICAL RIBOSOME-ASSOCIATED PROTEIN"/>
    <property type="match status" value="1"/>
</dbReference>
<evidence type="ECO:0000256" key="6">
    <source>
        <dbReference type="ARBA" id="ARBA00044538"/>
    </source>
</evidence>
<dbReference type="Gene3D" id="3.30.70.1490">
    <property type="entry name" value="Cysteine protease Prp"/>
    <property type="match status" value="1"/>
</dbReference>
<evidence type="ECO:0000256" key="2">
    <source>
        <dbReference type="ARBA" id="ARBA00022670"/>
    </source>
</evidence>
<dbReference type="RefSeq" id="WP_204399881.1">
    <property type="nucleotide sequence ID" value="NZ_JAFBEE010000001.1"/>
</dbReference>
<dbReference type="Pfam" id="PF04327">
    <property type="entry name" value="Peptidase_Prp"/>
    <property type="match status" value="1"/>
</dbReference>
<comment type="caution">
    <text evidence="7">The sequence shown here is derived from an EMBL/GenBank/DDBJ whole genome shotgun (WGS) entry which is preliminary data.</text>
</comment>
<evidence type="ECO:0000313" key="8">
    <source>
        <dbReference type="Proteomes" id="UP001314796"/>
    </source>
</evidence>
<dbReference type="InterPro" id="IPR036764">
    <property type="entry name" value="Peptidase_Prp_sf"/>
</dbReference>
<dbReference type="CDD" id="cd16332">
    <property type="entry name" value="Prp-like"/>
    <property type="match status" value="1"/>
</dbReference>